<evidence type="ECO:0000256" key="2">
    <source>
        <dbReference type="SAM" id="Phobius"/>
    </source>
</evidence>
<evidence type="ECO:0000313" key="4">
    <source>
        <dbReference type="Proteomes" id="UP001075354"/>
    </source>
</evidence>
<proteinExistence type="predicted"/>
<feature type="region of interest" description="Disordered" evidence="1">
    <location>
        <begin position="157"/>
        <end position="231"/>
    </location>
</feature>
<evidence type="ECO:0000313" key="3">
    <source>
        <dbReference type="EMBL" id="KAJ1525391.1"/>
    </source>
</evidence>
<feature type="compositionally biased region" description="Polar residues" evidence="1">
    <location>
        <begin position="120"/>
        <end position="132"/>
    </location>
</feature>
<dbReference type="EMBL" id="JAPTSV010000008">
    <property type="protein sequence ID" value="KAJ1525391.1"/>
    <property type="molecule type" value="Genomic_DNA"/>
</dbReference>
<gene>
    <name evidence="3" type="ORF">ONE63_010206</name>
</gene>
<evidence type="ECO:0008006" key="5">
    <source>
        <dbReference type="Google" id="ProtNLM"/>
    </source>
</evidence>
<feature type="compositionally biased region" description="Pro residues" evidence="1">
    <location>
        <begin position="194"/>
        <end position="207"/>
    </location>
</feature>
<comment type="caution">
    <text evidence="3">The sequence shown here is derived from an EMBL/GenBank/DDBJ whole genome shotgun (WGS) entry which is preliminary data.</text>
</comment>
<accession>A0AAV7XNT8</accession>
<dbReference type="AlphaFoldDB" id="A0AAV7XNT8"/>
<dbReference type="Proteomes" id="UP001075354">
    <property type="component" value="Chromosome 8"/>
</dbReference>
<feature type="region of interest" description="Disordered" evidence="1">
    <location>
        <begin position="102"/>
        <end position="144"/>
    </location>
</feature>
<feature type="compositionally biased region" description="Polar residues" evidence="1">
    <location>
        <begin position="178"/>
        <end position="187"/>
    </location>
</feature>
<keyword evidence="4" id="KW-1185">Reference proteome</keyword>
<feature type="transmembrane region" description="Helical" evidence="2">
    <location>
        <begin position="56"/>
        <end position="74"/>
    </location>
</feature>
<protein>
    <recommendedName>
        <fullName evidence="5">OCIA domain-containing protein 1-like</fullName>
    </recommendedName>
</protein>
<name>A0AAV7XNT8_9NEOP</name>
<reference evidence="3" key="1">
    <citation type="submission" date="2022-12" db="EMBL/GenBank/DDBJ databases">
        <title>Chromosome-level genome assembly of the bean flower thrips Megalurothrips usitatus.</title>
        <authorList>
            <person name="Ma L."/>
            <person name="Liu Q."/>
            <person name="Li H."/>
            <person name="Cai W."/>
        </authorList>
    </citation>
    <scope>NUCLEOTIDE SEQUENCE</scope>
    <source>
        <strain evidence="3">Cailab_2022a</strain>
    </source>
</reference>
<evidence type="ECO:0000256" key="1">
    <source>
        <dbReference type="SAM" id="MobiDB-lite"/>
    </source>
</evidence>
<organism evidence="3 4">
    <name type="scientific">Megalurothrips usitatus</name>
    <name type="common">bean blossom thrips</name>
    <dbReference type="NCBI Taxonomy" id="439358"/>
    <lineage>
        <taxon>Eukaryota</taxon>
        <taxon>Metazoa</taxon>
        <taxon>Ecdysozoa</taxon>
        <taxon>Arthropoda</taxon>
        <taxon>Hexapoda</taxon>
        <taxon>Insecta</taxon>
        <taxon>Pterygota</taxon>
        <taxon>Neoptera</taxon>
        <taxon>Paraneoptera</taxon>
        <taxon>Thysanoptera</taxon>
        <taxon>Terebrantia</taxon>
        <taxon>Thripoidea</taxon>
        <taxon>Thripidae</taxon>
        <taxon>Megalurothrips</taxon>
    </lineage>
</organism>
<sequence length="231" mass="25972">MAQNEERTPKASLTPAELQEMRKCLGSSIWTHSFPAMVGSAALLHFMDMKGHKLRLWVRASILISSGIVGRFAAIPSCIRHVIQQVPDGSLAEQLQEIRSKRGSNYGLTTPYESHEPEQEASSYDSPITRPSHQLPPTPEQQQTYDNLRRQNRDEFMSKKTQARGQALASPEPLPSDPNYSSEPPLQSSTYYDPPSPYADSHPPPSPATNVEEPTLRKRKRFNKYGDEIED</sequence>
<keyword evidence="2" id="KW-1133">Transmembrane helix</keyword>
<keyword evidence="2" id="KW-0812">Transmembrane</keyword>
<keyword evidence="2" id="KW-0472">Membrane</keyword>